<dbReference type="SUPFAM" id="SSF51735">
    <property type="entry name" value="NAD(P)-binding Rossmann-fold domains"/>
    <property type="match status" value="1"/>
</dbReference>
<evidence type="ECO:0000256" key="1">
    <source>
        <dbReference type="ARBA" id="ARBA00006382"/>
    </source>
</evidence>
<name>A0A2M6WTA1_9BACT</name>
<dbReference type="Pfam" id="PF02812">
    <property type="entry name" value="ELFV_dehydrog_N"/>
    <property type="match status" value="1"/>
</dbReference>
<dbReference type="GO" id="GO:0000166">
    <property type="term" value="F:nucleotide binding"/>
    <property type="evidence" value="ECO:0007669"/>
    <property type="project" value="UniProtKB-KW"/>
</dbReference>
<dbReference type="SMART" id="SM00839">
    <property type="entry name" value="ELFV_dehydrog"/>
    <property type="match status" value="1"/>
</dbReference>
<keyword evidence="5" id="KW-0520">NAD</keyword>
<dbReference type="InterPro" id="IPR036291">
    <property type="entry name" value="NAD(P)-bd_dom_sf"/>
</dbReference>
<dbReference type="InterPro" id="IPR006096">
    <property type="entry name" value="Glu/Leu/Phe/Val/Trp_DH_C"/>
</dbReference>
<comment type="similarity">
    <text evidence="1 3 7">Belongs to the Glu/Leu/Phe/Val dehydrogenases family.</text>
</comment>
<comment type="caution">
    <text evidence="9">The sequence shown here is derived from an EMBL/GenBank/DDBJ whole genome shotgun (WGS) entry which is preliminary data.</text>
</comment>
<feature type="binding site" evidence="5">
    <location>
        <position position="220"/>
    </location>
    <ligand>
        <name>NAD(+)</name>
        <dbReference type="ChEBI" id="CHEBI:57540"/>
    </ligand>
</feature>
<evidence type="ECO:0000256" key="6">
    <source>
        <dbReference type="PIRSR" id="PIRSR000185-3"/>
    </source>
</evidence>
<dbReference type="InterPro" id="IPR006095">
    <property type="entry name" value="Glu/Leu/Phe/Val/Trp_DH"/>
</dbReference>
<keyword evidence="5" id="KW-0547">Nucleotide-binding</keyword>
<dbReference type="Pfam" id="PF00208">
    <property type="entry name" value="ELFV_dehydrog"/>
    <property type="match status" value="1"/>
</dbReference>
<evidence type="ECO:0000256" key="2">
    <source>
        <dbReference type="ARBA" id="ARBA00023002"/>
    </source>
</evidence>
<gene>
    <name evidence="9" type="ORF">COT94_01980</name>
</gene>
<dbReference type="PIRSF" id="PIRSF000185">
    <property type="entry name" value="Glu_DH"/>
    <property type="match status" value="1"/>
</dbReference>
<dbReference type="Proteomes" id="UP000228533">
    <property type="component" value="Unassembled WGS sequence"/>
</dbReference>
<feature type="binding site" evidence="5">
    <location>
        <position position="70"/>
    </location>
    <ligand>
        <name>substrate</name>
    </ligand>
</feature>
<evidence type="ECO:0000313" key="10">
    <source>
        <dbReference type="Proteomes" id="UP000228533"/>
    </source>
</evidence>
<dbReference type="GO" id="GO:0004352">
    <property type="term" value="F:glutamate dehydrogenase (NAD+) activity"/>
    <property type="evidence" value="ECO:0007669"/>
    <property type="project" value="TreeGrafter"/>
</dbReference>
<dbReference type="InterPro" id="IPR046346">
    <property type="entry name" value="Aminoacid_DH-like_N_sf"/>
</dbReference>
<evidence type="ECO:0000256" key="7">
    <source>
        <dbReference type="RuleBase" id="RU004417"/>
    </source>
</evidence>
<dbReference type="GO" id="GO:0006538">
    <property type="term" value="P:L-glutamate catabolic process"/>
    <property type="evidence" value="ECO:0007669"/>
    <property type="project" value="TreeGrafter"/>
</dbReference>
<accession>A0A2M6WTA1</accession>
<feature type="binding site" evidence="5">
    <location>
        <position position="346"/>
    </location>
    <ligand>
        <name>substrate</name>
    </ligand>
</feature>
<dbReference type="PRINTS" id="PR00082">
    <property type="entry name" value="GLFDHDRGNASE"/>
</dbReference>
<dbReference type="EMBL" id="PFAM01000013">
    <property type="protein sequence ID" value="PIT96012.1"/>
    <property type="molecule type" value="Genomic_DNA"/>
</dbReference>
<proteinExistence type="inferred from homology"/>
<dbReference type="FunFam" id="3.40.50.10860:FF:000003">
    <property type="entry name" value="Glutamate dehydrogenase"/>
    <property type="match status" value="1"/>
</dbReference>
<feature type="active site" description="Proton donor" evidence="4">
    <location>
        <position position="106"/>
    </location>
</feature>
<dbReference type="InterPro" id="IPR006097">
    <property type="entry name" value="Glu/Leu/Phe/Val/Trp_DH_dimer"/>
</dbReference>
<evidence type="ECO:0000256" key="4">
    <source>
        <dbReference type="PIRSR" id="PIRSR000185-1"/>
    </source>
</evidence>
<evidence type="ECO:0000256" key="3">
    <source>
        <dbReference type="PIRNR" id="PIRNR000185"/>
    </source>
</evidence>
<evidence type="ECO:0000256" key="5">
    <source>
        <dbReference type="PIRSR" id="PIRSR000185-2"/>
    </source>
</evidence>
<dbReference type="PANTHER" id="PTHR11606">
    <property type="entry name" value="GLUTAMATE DEHYDROGENASE"/>
    <property type="match status" value="1"/>
</dbReference>
<feature type="domain" description="Glutamate/phenylalanine/leucine/valine/L-tryptophan dehydrogenase C-terminal" evidence="8">
    <location>
        <begin position="183"/>
        <end position="410"/>
    </location>
</feature>
<dbReference type="CDD" id="cd01076">
    <property type="entry name" value="NAD_bind_1_Glu_DH"/>
    <property type="match status" value="1"/>
</dbReference>
<feature type="binding site" evidence="5">
    <location>
        <position position="94"/>
    </location>
    <ligand>
        <name>substrate</name>
    </ligand>
</feature>
<dbReference type="PANTHER" id="PTHR11606:SF13">
    <property type="entry name" value="GLUTAMATE DEHYDROGENASE 1, MITOCHONDRIAL"/>
    <property type="match status" value="1"/>
</dbReference>
<sequence>MSNLHDPFDNVLNQLQEIKTLAELKEGVLAVLSAPKRFIEVNLPVRMDDGQVKVFKGYRSQFNDARGPFKGGVRFHPNVDESEVKALSAWMTWKTAVVGVPLGGSKGGIIVDTKQLSIGELERLSRAYIRALWEVVGPELDVPAPDVYTTGQIMAWMLDEYEVLARRHRPGMITGKPVAVGGSKGRVQATAVGGLQVLMAAAKHLNLPEKASVAIQGFGNVGGTLAGLAYAAGFKVVALADSKSTIYNSEGLDVVAVENYKKQNGTLFGFPGSKNINDILTLEVDILVPAALENSIIVDNVRDVKARLIVEMANGPITPEADKILAEKNIIVVPDILANAGGVAVSYLEQVQNAANYYWSEIEVLQKLEVMMAEALTAVWELSNDKKITLRQAALLLAVRRVAEAMKSRGWV</sequence>
<protein>
    <recommendedName>
        <fullName evidence="3">Glutamate dehydrogenase</fullName>
    </recommendedName>
</protein>
<evidence type="ECO:0000259" key="8">
    <source>
        <dbReference type="SMART" id="SM00839"/>
    </source>
</evidence>
<dbReference type="InterPro" id="IPR033922">
    <property type="entry name" value="NAD_bind_Glu_DH"/>
</dbReference>
<dbReference type="InterPro" id="IPR014362">
    <property type="entry name" value="Glu_DH"/>
</dbReference>
<evidence type="ECO:0000313" key="9">
    <source>
        <dbReference type="EMBL" id="PIT96012.1"/>
    </source>
</evidence>
<feature type="binding site" evidence="5">
    <location>
        <position position="190"/>
    </location>
    <ligand>
        <name>NAD(+)</name>
        <dbReference type="ChEBI" id="CHEBI:57540"/>
    </ligand>
</feature>
<keyword evidence="2 3" id="KW-0560">Oxidoreductase</keyword>
<dbReference type="Gene3D" id="3.40.50.720">
    <property type="entry name" value="NAD(P)-binding Rossmann-like Domain"/>
    <property type="match status" value="1"/>
</dbReference>
<dbReference type="AlphaFoldDB" id="A0A2M6WTA1"/>
<reference evidence="10" key="1">
    <citation type="submission" date="2017-09" db="EMBL/GenBank/DDBJ databases">
        <title>Depth-based differentiation of microbial function through sediment-hosted aquifers and enrichment of novel symbionts in the deep terrestrial subsurface.</title>
        <authorList>
            <person name="Probst A.J."/>
            <person name="Ladd B."/>
            <person name="Jarett J.K."/>
            <person name="Geller-Mcgrath D.E."/>
            <person name="Sieber C.M.K."/>
            <person name="Emerson J.B."/>
            <person name="Anantharaman K."/>
            <person name="Thomas B.C."/>
            <person name="Malmstrom R."/>
            <person name="Stieglmeier M."/>
            <person name="Klingl A."/>
            <person name="Woyke T."/>
            <person name="Ryan C.M."/>
            <person name="Banfield J.F."/>
        </authorList>
    </citation>
    <scope>NUCLEOTIDE SEQUENCE [LARGE SCALE GENOMIC DNA]</scope>
</reference>
<feature type="site" description="Important for catalysis" evidence="6">
    <location>
        <position position="146"/>
    </location>
</feature>
<dbReference type="SUPFAM" id="SSF53223">
    <property type="entry name" value="Aminoacid dehydrogenase-like, N-terminal domain"/>
    <property type="match status" value="1"/>
</dbReference>
<dbReference type="Gene3D" id="3.40.50.10860">
    <property type="entry name" value="Leucine Dehydrogenase, chain A, domain 1"/>
    <property type="match status" value="1"/>
</dbReference>
<organism evidence="9 10">
    <name type="scientific">Candidatus Falkowbacteria bacterium CG10_big_fil_rev_8_21_14_0_10_37_14</name>
    <dbReference type="NCBI Taxonomy" id="1974561"/>
    <lineage>
        <taxon>Bacteria</taxon>
        <taxon>Candidatus Falkowiibacteriota</taxon>
    </lineage>
</organism>